<feature type="binding site" evidence="11">
    <location>
        <position position="63"/>
    </location>
    <ligand>
        <name>substrate</name>
    </ligand>
</feature>
<dbReference type="PROSITE" id="PS01128">
    <property type="entry name" value="SHIKIMATE_KINASE"/>
    <property type="match status" value="1"/>
</dbReference>
<dbReference type="PANTHER" id="PTHR21087:SF16">
    <property type="entry name" value="SHIKIMATE KINASE 1, CHLOROPLASTIC"/>
    <property type="match status" value="1"/>
</dbReference>
<comment type="subcellular location">
    <subcellularLocation>
        <location evidence="11">Cytoplasm</location>
    </subcellularLocation>
</comment>
<dbReference type="NCBIfam" id="NF003456">
    <property type="entry name" value="PRK05057.1"/>
    <property type="match status" value="1"/>
</dbReference>
<comment type="caution">
    <text evidence="11">Lacks conserved residue(s) required for the propagation of feature annotation.</text>
</comment>
<feature type="binding site" evidence="11">
    <location>
        <position position="85"/>
    </location>
    <ligand>
        <name>substrate</name>
    </ligand>
</feature>
<evidence type="ECO:0000256" key="8">
    <source>
        <dbReference type="ARBA" id="ARBA00022840"/>
    </source>
</evidence>
<evidence type="ECO:0000256" key="7">
    <source>
        <dbReference type="ARBA" id="ARBA00022777"/>
    </source>
</evidence>
<dbReference type="EMBL" id="AP017372">
    <property type="protein sequence ID" value="BAU56872.1"/>
    <property type="molecule type" value="Genomic_DNA"/>
</dbReference>
<evidence type="ECO:0000256" key="9">
    <source>
        <dbReference type="ARBA" id="ARBA00023141"/>
    </source>
</evidence>
<dbReference type="InterPro" id="IPR027417">
    <property type="entry name" value="P-loop_NTPase"/>
</dbReference>
<dbReference type="AlphaFoldDB" id="A0A0X8X754"/>
<keyword evidence="11" id="KW-0963">Cytoplasm</keyword>
<sequence length="175" mass="19638">MAQRRIPSRIFLVGPMGAGKTTIGRELASRLGFRFVDSDSEIERKTGVSIPWIFDIEGEQGFRQREAAVIDQLTQQEHLVLATGGGAVTTPSNRDALSARGIVIYLFTPVQVQLQRTRHDTNRPLLQSSNPRQRLEELMQQRDPLYRQIADLVIESSSGRARGVAKRIEATLEKE</sequence>
<dbReference type="GO" id="GO:0009073">
    <property type="term" value="P:aromatic amino acid family biosynthetic process"/>
    <property type="evidence" value="ECO:0007669"/>
    <property type="project" value="UniProtKB-KW"/>
</dbReference>
<keyword evidence="11" id="KW-0479">Metal-binding</keyword>
<gene>
    <name evidence="11 12" type="primary">aroK</name>
    <name evidence="12" type="ORF">HH1059_01970</name>
</gene>
<feature type="binding site" evidence="11">
    <location>
        <position position="142"/>
    </location>
    <ligand>
        <name>substrate</name>
    </ligand>
</feature>
<comment type="similarity">
    <text evidence="2 11">Belongs to the shikimate kinase family.</text>
</comment>
<evidence type="ECO:0000256" key="2">
    <source>
        <dbReference type="ARBA" id="ARBA00006997"/>
    </source>
</evidence>
<dbReference type="InterPro" id="IPR000623">
    <property type="entry name" value="Shikimate_kinase/TSH1"/>
</dbReference>
<dbReference type="Gene3D" id="3.40.50.300">
    <property type="entry name" value="P-loop containing nucleotide triphosphate hydrolases"/>
    <property type="match status" value="1"/>
</dbReference>
<evidence type="ECO:0000256" key="11">
    <source>
        <dbReference type="HAMAP-Rule" id="MF_00109"/>
    </source>
</evidence>
<evidence type="ECO:0000313" key="12">
    <source>
        <dbReference type="EMBL" id="BAU56872.1"/>
    </source>
</evidence>
<dbReference type="InterPro" id="IPR023000">
    <property type="entry name" value="Shikimate_kinase_CS"/>
</dbReference>
<dbReference type="GO" id="GO:0009423">
    <property type="term" value="P:chorismate biosynthetic process"/>
    <property type="evidence" value="ECO:0007669"/>
    <property type="project" value="UniProtKB-UniRule"/>
</dbReference>
<dbReference type="GO" id="GO:0005829">
    <property type="term" value="C:cytosol"/>
    <property type="evidence" value="ECO:0007669"/>
    <property type="project" value="TreeGrafter"/>
</dbReference>
<comment type="subunit">
    <text evidence="11">Monomer.</text>
</comment>
<name>A0A0X8X754_HALHR</name>
<keyword evidence="13" id="KW-1185">Reference proteome</keyword>
<keyword evidence="4 11" id="KW-0028">Amino-acid biosynthesis</keyword>
<dbReference type="HAMAP" id="MF_00109">
    <property type="entry name" value="Shikimate_kinase"/>
    <property type="match status" value="1"/>
</dbReference>
<dbReference type="CDD" id="cd00464">
    <property type="entry name" value="SK"/>
    <property type="match status" value="1"/>
</dbReference>
<dbReference type="PANTHER" id="PTHR21087">
    <property type="entry name" value="SHIKIMATE KINASE"/>
    <property type="match status" value="1"/>
</dbReference>
<dbReference type="InterPro" id="IPR031322">
    <property type="entry name" value="Shikimate/glucono_kinase"/>
</dbReference>
<evidence type="ECO:0000256" key="3">
    <source>
        <dbReference type="ARBA" id="ARBA00012154"/>
    </source>
</evidence>
<keyword evidence="8 11" id="KW-0067">ATP-binding</keyword>
<dbReference type="RefSeq" id="WP_096407279.1">
    <property type="nucleotide sequence ID" value="NZ_AP017372.2"/>
</dbReference>
<feature type="binding site" evidence="11">
    <location>
        <begin position="17"/>
        <end position="22"/>
    </location>
    <ligand>
        <name>ATP</name>
        <dbReference type="ChEBI" id="CHEBI:30616"/>
    </ligand>
</feature>
<reference evidence="12" key="1">
    <citation type="submission" date="2016-02" db="EMBL/GenBank/DDBJ databases">
        <title>Halorhodospira halochloris DSM-1059 complete genome, version 2.</title>
        <authorList>
            <person name="Tsukatani Y."/>
        </authorList>
    </citation>
    <scope>NUCLEOTIDE SEQUENCE</scope>
    <source>
        <strain evidence="12">DSM 1059</strain>
    </source>
</reference>
<protein>
    <recommendedName>
        <fullName evidence="3 11">Shikimate kinase</fullName>
        <shortName evidence="11">SK</shortName>
        <ecNumber evidence="3 11">2.7.1.71</ecNumber>
    </recommendedName>
</protein>
<keyword evidence="5 11" id="KW-0808">Transferase</keyword>
<proteinExistence type="inferred from homology"/>
<keyword evidence="11" id="KW-0460">Magnesium</keyword>
<evidence type="ECO:0000256" key="1">
    <source>
        <dbReference type="ARBA" id="ARBA00004842"/>
    </source>
</evidence>
<dbReference type="GO" id="GO:0004765">
    <property type="term" value="F:shikimate kinase activity"/>
    <property type="evidence" value="ECO:0007669"/>
    <property type="project" value="UniProtKB-UniRule"/>
</dbReference>
<dbReference type="UniPathway" id="UPA00053">
    <property type="reaction ID" value="UER00088"/>
</dbReference>
<dbReference type="Pfam" id="PF01202">
    <property type="entry name" value="SKI"/>
    <property type="match status" value="1"/>
</dbReference>
<comment type="catalytic activity">
    <reaction evidence="10 11">
        <text>shikimate + ATP = 3-phosphoshikimate + ADP + H(+)</text>
        <dbReference type="Rhea" id="RHEA:13121"/>
        <dbReference type="ChEBI" id="CHEBI:15378"/>
        <dbReference type="ChEBI" id="CHEBI:30616"/>
        <dbReference type="ChEBI" id="CHEBI:36208"/>
        <dbReference type="ChEBI" id="CHEBI:145989"/>
        <dbReference type="ChEBI" id="CHEBI:456216"/>
        <dbReference type="EC" id="2.7.1.71"/>
    </reaction>
</comment>
<evidence type="ECO:0000256" key="6">
    <source>
        <dbReference type="ARBA" id="ARBA00022741"/>
    </source>
</evidence>
<keyword evidence="6 11" id="KW-0547">Nucleotide-binding</keyword>
<evidence type="ECO:0000256" key="4">
    <source>
        <dbReference type="ARBA" id="ARBA00022605"/>
    </source>
</evidence>
<dbReference type="EC" id="2.7.1.71" evidence="3 11"/>
<comment type="cofactor">
    <cofactor evidence="11">
        <name>Mg(2+)</name>
        <dbReference type="ChEBI" id="CHEBI:18420"/>
    </cofactor>
    <text evidence="11">Binds 1 Mg(2+) ion per subunit.</text>
</comment>
<dbReference type="GO" id="GO:0005524">
    <property type="term" value="F:ATP binding"/>
    <property type="evidence" value="ECO:0007669"/>
    <property type="project" value="UniProtKB-UniRule"/>
</dbReference>
<comment type="function">
    <text evidence="11">Catalyzes the specific phosphorylation of the 3-hydroxyl group of shikimic acid using ATP as a cosubstrate.</text>
</comment>
<keyword evidence="9 11" id="KW-0057">Aromatic amino acid biosynthesis</keyword>
<keyword evidence="7 11" id="KW-0418">Kinase</keyword>
<dbReference type="PRINTS" id="PR01100">
    <property type="entry name" value="SHIKIMTKNASE"/>
</dbReference>
<dbReference type="Proteomes" id="UP000218890">
    <property type="component" value="Chromosome"/>
</dbReference>
<feature type="binding site" evidence="11">
    <location>
        <position position="39"/>
    </location>
    <ligand>
        <name>substrate</name>
    </ligand>
</feature>
<dbReference type="GO" id="GO:0000287">
    <property type="term" value="F:magnesium ion binding"/>
    <property type="evidence" value="ECO:0007669"/>
    <property type="project" value="UniProtKB-UniRule"/>
</dbReference>
<dbReference type="GO" id="GO:0008652">
    <property type="term" value="P:amino acid biosynthetic process"/>
    <property type="evidence" value="ECO:0007669"/>
    <property type="project" value="UniProtKB-KW"/>
</dbReference>
<feature type="binding site" evidence="11">
    <location>
        <position position="123"/>
    </location>
    <ligand>
        <name>ATP</name>
        <dbReference type="ChEBI" id="CHEBI:30616"/>
    </ligand>
</feature>
<accession>A0A0X8X754</accession>
<organism evidence="12 13">
    <name type="scientific">Halorhodospira halochloris</name>
    <name type="common">Ectothiorhodospira halochloris</name>
    <dbReference type="NCBI Taxonomy" id="1052"/>
    <lineage>
        <taxon>Bacteria</taxon>
        <taxon>Pseudomonadati</taxon>
        <taxon>Pseudomonadota</taxon>
        <taxon>Gammaproteobacteria</taxon>
        <taxon>Chromatiales</taxon>
        <taxon>Ectothiorhodospiraceae</taxon>
        <taxon>Halorhodospira</taxon>
    </lineage>
</organism>
<comment type="pathway">
    <text evidence="1 11">Metabolic intermediate biosynthesis; chorismate biosynthesis; chorismate from D-erythrose 4-phosphate and phosphoenolpyruvate: step 5/7.</text>
</comment>
<evidence type="ECO:0000313" key="13">
    <source>
        <dbReference type="Proteomes" id="UP000218890"/>
    </source>
</evidence>
<evidence type="ECO:0000256" key="5">
    <source>
        <dbReference type="ARBA" id="ARBA00022679"/>
    </source>
</evidence>
<feature type="binding site" evidence="11">
    <location>
        <position position="21"/>
    </location>
    <ligand>
        <name>Mg(2+)</name>
        <dbReference type="ChEBI" id="CHEBI:18420"/>
    </ligand>
</feature>
<dbReference type="KEGG" id="hhk:HH1059_01970"/>
<evidence type="ECO:0000256" key="10">
    <source>
        <dbReference type="ARBA" id="ARBA00048567"/>
    </source>
</evidence>
<dbReference type="OrthoDB" id="9800332at2"/>
<dbReference type="SUPFAM" id="SSF52540">
    <property type="entry name" value="P-loop containing nucleoside triphosphate hydrolases"/>
    <property type="match status" value="1"/>
</dbReference>